<evidence type="ECO:0000313" key="1">
    <source>
        <dbReference type="EMBL" id="RKX64666.1"/>
    </source>
</evidence>
<organism evidence="1 2">
    <name type="scientific">candidate division TA06 bacterium</name>
    <dbReference type="NCBI Taxonomy" id="2250710"/>
    <lineage>
        <taxon>Bacteria</taxon>
        <taxon>Bacteria division TA06</taxon>
    </lineage>
</organism>
<dbReference type="EMBL" id="QNBC01000142">
    <property type="protein sequence ID" value="RKX64666.1"/>
    <property type="molecule type" value="Genomic_DNA"/>
</dbReference>
<gene>
    <name evidence="1" type="ORF">DRP44_07930</name>
</gene>
<dbReference type="AlphaFoldDB" id="A0A660S6D7"/>
<sequence>MHKDQVEYTKNILMESTNATLSVFEKGDKILLEIFFYKTDEMYKIFEIIKKNGTIPESVIPARFINRLFPSREEREARKYFKNGK</sequence>
<accession>A0A660S6D7</accession>
<dbReference type="Proteomes" id="UP000282321">
    <property type="component" value="Unassembled WGS sequence"/>
</dbReference>
<comment type="caution">
    <text evidence="1">The sequence shown here is derived from an EMBL/GenBank/DDBJ whole genome shotgun (WGS) entry which is preliminary data.</text>
</comment>
<proteinExistence type="predicted"/>
<name>A0A660S6D7_UNCT6</name>
<evidence type="ECO:0000313" key="2">
    <source>
        <dbReference type="Proteomes" id="UP000282321"/>
    </source>
</evidence>
<protein>
    <submittedName>
        <fullName evidence="1">Uncharacterized protein</fullName>
    </submittedName>
</protein>
<reference evidence="1 2" key="1">
    <citation type="submission" date="2018-06" db="EMBL/GenBank/DDBJ databases">
        <title>Extensive metabolic versatility and redundancy in microbially diverse, dynamic hydrothermal sediments.</title>
        <authorList>
            <person name="Dombrowski N."/>
            <person name="Teske A."/>
            <person name="Baker B.J."/>
        </authorList>
    </citation>
    <scope>NUCLEOTIDE SEQUENCE [LARGE SCALE GENOMIC DNA]</scope>
    <source>
        <strain evidence="1">B35_G9</strain>
    </source>
</reference>